<dbReference type="Gene3D" id="2.60.120.200">
    <property type="match status" value="1"/>
</dbReference>
<dbReference type="AlphaFoldDB" id="A0A1M6A3H5"/>
<dbReference type="OrthoDB" id="1423520at2"/>
<evidence type="ECO:0000313" key="4">
    <source>
        <dbReference type="EMBL" id="SHI31017.1"/>
    </source>
</evidence>
<keyword evidence="5" id="KW-1185">Reference proteome</keyword>
<accession>A0A1M6A3H5</accession>
<feature type="signal peptide" evidence="2">
    <location>
        <begin position="1"/>
        <end position="18"/>
    </location>
</feature>
<proteinExistence type="predicted"/>
<feature type="chain" id="PRO_5009915608" description="Alginate lyase 2 domain-containing protein" evidence="2">
    <location>
        <begin position="19"/>
        <end position="247"/>
    </location>
</feature>
<evidence type="ECO:0000256" key="2">
    <source>
        <dbReference type="SAM" id="SignalP"/>
    </source>
</evidence>
<reference evidence="4 5" key="1">
    <citation type="submission" date="2016-11" db="EMBL/GenBank/DDBJ databases">
        <authorList>
            <person name="Jaros S."/>
            <person name="Januszkiewicz K."/>
            <person name="Wedrychowicz H."/>
        </authorList>
    </citation>
    <scope>NUCLEOTIDE SEQUENCE [LARGE SCALE GENOMIC DNA]</scope>
    <source>
        <strain evidence="4 5">CGMCC 1.12213</strain>
    </source>
</reference>
<sequence length="247" mass="28115">MKKIAVKFLALIAFVTLLNCSGSDSPEYNIEEEQEEQEEQDSGIPLTPHEGIPSPFNLFTVIDDDVERKDFNTVSKWYEESANKQIFKLFIGDEFVGERKHARTEAGQGLKWKEGVEWHTFEATMMPSDKLHETYTIAQLFAGCCGPQLRVEVRSNGRIHVGSRSNGNIRISSDEDWANGAKSFKIKIRSNGKDMEVYFNDELKFTGISEESTLGNIDALYHFRWGVYSNNKMIKNLSNTVTNITRV</sequence>
<dbReference type="EMBL" id="FQYK01000001">
    <property type="protein sequence ID" value="SHI31017.1"/>
    <property type="molecule type" value="Genomic_DNA"/>
</dbReference>
<name>A0A1M6A3H5_9FLAO</name>
<feature type="domain" description="Alginate lyase 2" evidence="3">
    <location>
        <begin position="68"/>
        <end position="231"/>
    </location>
</feature>
<keyword evidence="2" id="KW-0732">Signal</keyword>
<dbReference type="STRING" id="1178825.SAMN05216261_0191"/>
<evidence type="ECO:0000256" key="1">
    <source>
        <dbReference type="SAM" id="MobiDB-lite"/>
    </source>
</evidence>
<dbReference type="Proteomes" id="UP000184396">
    <property type="component" value="Unassembled WGS sequence"/>
</dbReference>
<evidence type="ECO:0000259" key="3">
    <source>
        <dbReference type="Pfam" id="PF08787"/>
    </source>
</evidence>
<feature type="compositionally biased region" description="Acidic residues" evidence="1">
    <location>
        <begin position="29"/>
        <end position="41"/>
    </location>
</feature>
<evidence type="ECO:0000313" key="5">
    <source>
        <dbReference type="Proteomes" id="UP000184396"/>
    </source>
</evidence>
<dbReference type="RefSeq" id="WP_019386977.1">
    <property type="nucleotide sequence ID" value="NZ_ALIH01000004.1"/>
</dbReference>
<dbReference type="Pfam" id="PF08787">
    <property type="entry name" value="Alginate_lyase2"/>
    <property type="match status" value="1"/>
</dbReference>
<gene>
    <name evidence="4" type="ORF">SAMN05216261_0191</name>
</gene>
<dbReference type="InterPro" id="IPR014895">
    <property type="entry name" value="Alginate_lyase_2"/>
</dbReference>
<protein>
    <recommendedName>
        <fullName evidence="3">Alginate lyase 2 domain-containing protein</fullName>
    </recommendedName>
</protein>
<organism evidence="4 5">
    <name type="scientific">Algibacter luteus</name>
    <dbReference type="NCBI Taxonomy" id="1178825"/>
    <lineage>
        <taxon>Bacteria</taxon>
        <taxon>Pseudomonadati</taxon>
        <taxon>Bacteroidota</taxon>
        <taxon>Flavobacteriia</taxon>
        <taxon>Flavobacteriales</taxon>
        <taxon>Flavobacteriaceae</taxon>
        <taxon>Algibacter</taxon>
    </lineage>
</organism>
<feature type="region of interest" description="Disordered" evidence="1">
    <location>
        <begin position="26"/>
        <end position="51"/>
    </location>
</feature>